<dbReference type="GO" id="GO:0016491">
    <property type="term" value="F:oxidoreductase activity"/>
    <property type="evidence" value="ECO:0007669"/>
    <property type="project" value="UniProtKB-KW"/>
</dbReference>
<dbReference type="InterPro" id="IPR023210">
    <property type="entry name" value="NADP_OxRdtase_dom"/>
</dbReference>
<dbReference type="SUPFAM" id="SSF51430">
    <property type="entry name" value="NAD(P)-linked oxidoreductase"/>
    <property type="match status" value="1"/>
</dbReference>
<dbReference type="CDD" id="cd19082">
    <property type="entry name" value="AKR_AKR10A1_2"/>
    <property type="match status" value="1"/>
</dbReference>
<dbReference type="PANTHER" id="PTHR43364">
    <property type="entry name" value="NADH-SPECIFIC METHYLGLYOXAL REDUCTASE-RELATED"/>
    <property type="match status" value="1"/>
</dbReference>
<dbReference type="EMBL" id="DVHB01000006">
    <property type="protein sequence ID" value="HIR38804.1"/>
    <property type="molecule type" value="Genomic_DNA"/>
</dbReference>
<dbReference type="InterPro" id="IPR036812">
    <property type="entry name" value="NAD(P)_OxRdtase_dom_sf"/>
</dbReference>
<accession>A0A9D1DB11</accession>
<reference evidence="3" key="1">
    <citation type="submission" date="2020-10" db="EMBL/GenBank/DDBJ databases">
        <authorList>
            <person name="Gilroy R."/>
        </authorList>
    </citation>
    <scope>NUCLEOTIDE SEQUENCE</scope>
    <source>
        <strain evidence="3">ChiW25-3613</strain>
    </source>
</reference>
<reference evidence="3" key="2">
    <citation type="journal article" date="2021" name="PeerJ">
        <title>Extensive microbial diversity within the chicken gut microbiome revealed by metagenomics and culture.</title>
        <authorList>
            <person name="Gilroy R."/>
            <person name="Ravi A."/>
            <person name="Getino M."/>
            <person name="Pursley I."/>
            <person name="Horton D.L."/>
            <person name="Alikhan N.F."/>
            <person name="Baker D."/>
            <person name="Gharbi K."/>
            <person name="Hall N."/>
            <person name="Watson M."/>
            <person name="Adriaenssens E.M."/>
            <person name="Foster-Nyarko E."/>
            <person name="Jarju S."/>
            <person name="Secka A."/>
            <person name="Antonio M."/>
            <person name="Oren A."/>
            <person name="Chaudhuri R.R."/>
            <person name="La Ragione R."/>
            <person name="Hildebrand F."/>
            <person name="Pallen M.J."/>
        </authorList>
    </citation>
    <scope>NUCLEOTIDE SEQUENCE</scope>
    <source>
        <strain evidence="3">ChiW25-3613</strain>
    </source>
</reference>
<dbReference type="GO" id="GO:0005829">
    <property type="term" value="C:cytosol"/>
    <property type="evidence" value="ECO:0007669"/>
    <property type="project" value="TreeGrafter"/>
</dbReference>
<feature type="domain" description="NADP-dependent oxidoreductase" evidence="2">
    <location>
        <begin position="9"/>
        <end position="290"/>
    </location>
</feature>
<dbReference type="InterPro" id="IPR020471">
    <property type="entry name" value="AKR"/>
</dbReference>
<organism evidence="3 4">
    <name type="scientific">Candidatus Coproplasma stercoripullorum</name>
    <dbReference type="NCBI Taxonomy" id="2840751"/>
    <lineage>
        <taxon>Bacteria</taxon>
        <taxon>Bacillati</taxon>
        <taxon>Bacillota</taxon>
        <taxon>Clostridia</taxon>
        <taxon>Eubacteriales</taxon>
        <taxon>Candidatus Coproplasma</taxon>
    </lineage>
</organism>
<proteinExistence type="predicted"/>
<dbReference type="AlphaFoldDB" id="A0A9D1DB11"/>
<dbReference type="PRINTS" id="PR00069">
    <property type="entry name" value="ALDKETRDTASE"/>
</dbReference>
<dbReference type="InterPro" id="IPR050523">
    <property type="entry name" value="AKR_Detox_Biosynth"/>
</dbReference>
<comment type="caution">
    <text evidence="3">The sequence shown here is derived from an EMBL/GenBank/DDBJ whole genome shotgun (WGS) entry which is preliminary data.</text>
</comment>
<gene>
    <name evidence="3" type="ORF">IAB90_00320</name>
</gene>
<evidence type="ECO:0000256" key="1">
    <source>
        <dbReference type="ARBA" id="ARBA00023002"/>
    </source>
</evidence>
<evidence type="ECO:0000313" key="4">
    <source>
        <dbReference type="Proteomes" id="UP000824179"/>
    </source>
</evidence>
<dbReference type="Pfam" id="PF00248">
    <property type="entry name" value="Aldo_ket_red"/>
    <property type="match status" value="1"/>
</dbReference>
<name>A0A9D1DB11_9FIRM</name>
<dbReference type="Gene3D" id="3.20.20.100">
    <property type="entry name" value="NADP-dependent oxidoreductase domain"/>
    <property type="match status" value="1"/>
</dbReference>
<dbReference type="Proteomes" id="UP000824179">
    <property type="component" value="Unassembled WGS sequence"/>
</dbReference>
<sequence>MRGQNCDGLLNAALACGINAIDTARVYGRSERAIGGWLKRCGRRNEVVLLSKCCHPNAFGARVTPRAMRADLKKSLSALGTDYIDIYLLHRDDLSTPVGPLVEEFNSMHASGQIGAFGGSNWSYARIAEANEYAYSHSLIPFTVSSPNFSLASQNADIWGGGVSISGDEGRAERLQYKESKMAVVAYSSLARGLFSGRVNSAQGAAAFNQLDKFAVKGYLSEQNLARLARCEVLAKELGATVSQTALAYVLCCGLNSFAVVGSSSAERTAHNAAAADIVLTSEQIARLESGHYF</sequence>
<protein>
    <submittedName>
        <fullName evidence="3">Aldo/keto reductase</fullName>
    </submittedName>
</protein>
<evidence type="ECO:0000313" key="3">
    <source>
        <dbReference type="EMBL" id="HIR38804.1"/>
    </source>
</evidence>
<evidence type="ECO:0000259" key="2">
    <source>
        <dbReference type="Pfam" id="PF00248"/>
    </source>
</evidence>
<dbReference type="PANTHER" id="PTHR43364:SF4">
    <property type="entry name" value="NAD(P)-LINKED OXIDOREDUCTASE SUPERFAMILY PROTEIN"/>
    <property type="match status" value="1"/>
</dbReference>
<keyword evidence="1" id="KW-0560">Oxidoreductase</keyword>